<dbReference type="InterPro" id="IPR027417">
    <property type="entry name" value="P-loop_NTPase"/>
</dbReference>
<reference evidence="9 11" key="2">
    <citation type="submission" date="2018-06" db="EMBL/GenBank/DDBJ databases">
        <authorList>
            <consortium name="Pathogen Informatics"/>
            <person name="Doyle S."/>
        </authorList>
    </citation>
    <scope>NUCLEOTIDE SEQUENCE [LARGE SCALE GENOMIC DNA]</scope>
    <source>
        <strain evidence="9 11">NCTC12239</strain>
    </source>
</reference>
<dbReference type="InterPro" id="IPR003395">
    <property type="entry name" value="RecF/RecN/SMC_N"/>
</dbReference>
<feature type="binding site" evidence="6">
    <location>
        <begin position="30"/>
        <end position="37"/>
    </location>
    <ligand>
        <name>ATP</name>
        <dbReference type="ChEBI" id="CHEBI:30616"/>
    </ligand>
</feature>
<keyword evidence="5 6" id="KW-0238">DNA-binding</keyword>
<evidence type="ECO:0000256" key="3">
    <source>
        <dbReference type="ARBA" id="ARBA00022741"/>
    </source>
</evidence>
<protein>
    <recommendedName>
        <fullName evidence="6">DNA replication and repair protein RecF</fullName>
    </recommendedName>
</protein>
<dbReference type="Gene3D" id="1.20.1050.90">
    <property type="entry name" value="RecF/RecN/SMC, N-terminal domain"/>
    <property type="match status" value="1"/>
</dbReference>
<dbReference type="EMBL" id="UGOG01000001">
    <property type="protein sequence ID" value="STX61100.1"/>
    <property type="molecule type" value="Genomic_DNA"/>
</dbReference>
<keyword evidence="6" id="KW-0227">DNA damage</keyword>
<evidence type="ECO:0000259" key="7">
    <source>
        <dbReference type="Pfam" id="PF02463"/>
    </source>
</evidence>
<keyword evidence="10" id="KW-1185">Reference proteome</keyword>
<dbReference type="NCBIfam" id="TIGR00611">
    <property type="entry name" value="recf"/>
    <property type="match status" value="1"/>
</dbReference>
<feature type="domain" description="RecF/RecN/SMC N-terminal" evidence="7">
    <location>
        <begin position="3"/>
        <end position="332"/>
    </location>
</feature>
<keyword evidence="3 6" id="KW-0547">Nucleotide-binding</keyword>
<keyword evidence="6" id="KW-0742">SOS response</keyword>
<dbReference type="EMBL" id="LNYN01000020">
    <property type="protein sequence ID" value="KTD34494.1"/>
    <property type="molecule type" value="Genomic_DNA"/>
</dbReference>
<evidence type="ECO:0000256" key="2">
    <source>
        <dbReference type="ARBA" id="ARBA00022705"/>
    </source>
</evidence>
<dbReference type="RefSeq" id="WP_028382937.1">
    <property type="nucleotide sequence ID" value="NZ_CAAAJG010000068.1"/>
</dbReference>
<dbReference type="GO" id="GO:0005524">
    <property type="term" value="F:ATP binding"/>
    <property type="evidence" value="ECO:0007669"/>
    <property type="project" value="UniProtKB-UniRule"/>
</dbReference>
<organism evidence="9 11">
    <name type="scientific">Legionella moravica</name>
    <dbReference type="NCBI Taxonomy" id="39962"/>
    <lineage>
        <taxon>Bacteria</taxon>
        <taxon>Pseudomonadati</taxon>
        <taxon>Pseudomonadota</taxon>
        <taxon>Gammaproteobacteria</taxon>
        <taxon>Legionellales</taxon>
        <taxon>Legionellaceae</taxon>
        <taxon>Legionella</taxon>
    </lineage>
</organism>
<keyword evidence="1 6" id="KW-0963">Cytoplasm</keyword>
<dbReference type="GO" id="GO:0000731">
    <property type="term" value="P:DNA synthesis involved in DNA repair"/>
    <property type="evidence" value="ECO:0007669"/>
    <property type="project" value="TreeGrafter"/>
</dbReference>
<dbReference type="OrthoDB" id="9803889at2"/>
<keyword evidence="6" id="KW-0234">DNA repair</keyword>
<comment type="similarity">
    <text evidence="6">Belongs to the RecF family.</text>
</comment>
<dbReference type="InterPro" id="IPR001238">
    <property type="entry name" value="DNA-binding_RecF"/>
</dbReference>
<dbReference type="SUPFAM" id="SSF52540">
    <property type="entry name" value="P-loop containing nucleoside triphosphate hydrolases"/>
    <property type="match status" value="1"/>
</dbReference>
<dbReference type="PANTHER" id="PTHR32182:SF0">
    <property type="entry name" value="DNA REPLICATION AND REPAIR PROTEIN RECF"/>
    <property type="match status" value="1"/>
</dbReference>
<evidence type="ECO:0000256" key="5">
    <source>
        <dbReference type="ARBA" id="ARBA00023125"/>
    </source>
</evidence>
<dbReference type="GO" id="GO:0006260">
    <property type="term" value="P:DNA replication"/>
    <property type="evidence" value="ECO:0007669"/>
    <property type="project" value="UniProtKB-UniRule"/>
</dbReference>
<reference evidence="8 10" key="1">
    <citation type="submission" date="2015-11" db="EMBL/GenBank/DDBJ databases">
        <title>Genomic analysis of 38 Legionella species identifies large and diverse effector repertoires.</title>
        <authorList>
            <person name="Burstein D."/>
            <person name="Amaro F."/>
            <person name="Zusman T."/>
            <person name="Lifshitz Z."/>
            <person name="Cohen O."/>
            <person name="Gilbert J.A."/>
            <person name="Pupko T."/>
            <person name="Shuman H.A."/>
            <person name="Segal G."/>
        </authorList>
    </citation>
    <scope>NUCLEOTIDE SEQUENCE [LARGE SCALE GENOMIC DNA]</scope>
    <source>
        <strain evidence="8 10">ATCC 43877</strain>
    </source>
</reference>
<evidence type="ECO:0000313" key="10">
    <source>
        <dbReference type="Proteomes" id="UP000054985"/>
    </source>
</evidence>
<evidence type="ECO:0000256" key="4">
    <source>
        <dbReference type="ARBA" id="ARBA00022840"/>
    </source>
</evidence>
<comment type="subcellular location">
    <subcellularLocation>
        <location evidence="6">Cytoplasm</location>
    </subcellularLocation>
</comment>
<name>A0A378JST1_9GAMM</name>
<dbReference type="GO" id="GO:0006302">
    <property type="term" value="P:double-strand break repair"/>
    <property type="evidence" value="ECO:0007669"/>
    <property type="project" value="TreeGrafter"/>
</dbReference>
<dbReference type="GO" id="GO:0003697">
    <property type="term" value="F:single-stranded DNA binding"/>
    <property type="evidence" value="ECO:0007669"/>
    <property type="project" value="UniProtKB-UniRule"/>
</dbReference>
<gene>
    <name evidence="6 9" type="primary">recF</name>
    <name evidence="8" type="ORF">Lmor_1891</name>
    <name evidence="9" type="ORF">NCTC12239_00003</name>
</gene>
<dbReference type="STRING" id="39962.Lmor_1891"/>
<dbReference type="GO" id="GO:0005737">
    <property type="term" value="C:cytoplasm"/>
    <property type="evidence" value="ECO:0007669"/>
    <property type="project" value="UniProtKB-SubCell"/>
</dbReference>
<comment type="function">
    <text evidence="6">The RecF protein is involved in DNA metabolism; it is required for DNA replication and normal SOS inducibility. RecF binds preferentially to single-stranded, linear DNA. It also seems to bind ATP.</text>
</comment>
<evidence type="ECO:0000313" key="9">
    <source>
        <dbReference type="EMBL" id="STX61100.1"/>
    </source>
</evidence>
<evidence type="ECO:0000256" key="6">
    <source>
        <dbReference type="HAMAP-Rule" id="MF_00365"/>
    </source>
</evidence>
<accession>A0A378JST1</accession>
<dbReference type="Gene3D" id="3.40.50.300">
    <property type="entry name" value="P-loop containing nucleotide triphosphate hydrolases"/>
    <property type="match status" value="1"/>
</dbReference>
<evidence type="ECO:0000256" key="1">
    <source>
        <dbReference type="ARBA" id="ARBA00022490"/>
    </source>
</evidence>
<sequence>MILADLKIHHLRNISEAHLLLNQHFNFIYGPNGSGKTSILEALYLLSCGHSFRSREISPIIARGHSALTVFSRCTDNSTISIQKSFSQPTQIKLNNQFCYSTSQLAYALPCQIFYADIFQIIDAGPAVRRSVLDWGLFHVKHNYLSLWKDYKKVIKHRNSLLKKRSSYQDFIPWDKQLDQLAIQMDMLRHEYFDRLKITFYDTLRQLTNTSCSIEYYKGWDKKNTGRSLMEVLAEQFTSDLHKQYTQSGPHQADILIYSDETKAKQVLSRGQQKIILIALKLAQGTLLSGDCLYLFDDVPAELDEQHKNALLEYLHVNKGQYVFTCINQSEFLNRLTHLEYSSFYIDSGNVSF</sequence>
<dbReference type="Proteomes" id="UP000054985">
    <property type="component" value="Unassembled WGS sequence"/>
</dbReference>
<evidence type="ECO:0000313" key="11">
    <source>
        <dbReference type="Proteomes" id="UP000254040"/>
    </source>
</evidence>
<proteinExistence type="inferred from homology"/>
<dbReference type="HAMAP" id="MF_00365">
    <property type="entry name" value="RecF"/>
    <property type="match status" value="1"/>
</dbReference>
<dbReference type="InterPro" id="IPR042174">
    <property type="entry name" value="RecF_2"/>
</dbReference>
<dbReference type="Proteomes" id="UP000254040">
    <property type="component" value="Unassembled WGS sequence"/>
</dbReference>
<keyword evidence="2 6" id="KW-0235">DNA replication</keyword>
<evidence type="ECO:0000313" key="8">
    <source>
        <dbReference type="EMBL" id="KTD34494.1"/>
    </source>
</evidence>
<dbReference type="GO" id="GO:0009432">
    <property type="term" value="P:SOS response"/>
    <property type="evidence" value="ECO:0007669"/>
    <property type="project" value="UniProtKB-UniRule"/>
</dbReference>
<keyword evidence="4 6" id="KW-0067">ATP-binding</keyword>
<dbReference type="Pfam" id="PF02463">
    <property type="entry name" value="SMC_N"/>
    <property type="match status" value="1"/>
</dbReference>
<dbReference type="AlphaFoldDB" id="A0A378JST1"/>
<dbReference type="PANTHER" id="PTHR32182">
    <property type="entry name" value="DNA REPLICATION AND REPAIR PROTEIN RECF"/>
    <property type="match status" value="1"/>
</dbReference>